<proteinExistence type="predicted"/>
<dbReference type="Gene3D" id="1.20.140.160">
    <property type="match status" value="1"/>
</dbReference>
<organism evidence="1 2">
    <name type="scientific">Paenibacillus ehimensis</name>
    <dbReference type="NCBI Taxonomy" id="79264"/>
    <lineage>
        <taxon>Bacteria</taxon>
        <taxon>Bacillati</taxon>
        <taxon>Bacillota</taxon>
        <taxon>Bacilli</taxon>
        <taxon>Bacillales</taxon>
        <taxon>Paenibacillaceae</taxon>
        <taxon>Paenibacillus</taxon>
    </lineage>
</organism>
<accession>A0ABT8VCA5</accession>
<dbReference type="RefSeq" id="WP_127484389.1">
    <property type="nucleotide sequence ID" value="NZ_JAUMKJ010000018.1"/>
</dbReference>
<gene>
    <name evidence="1" type="ORF">Q3C12_16550</name>
</gene>
<name>A0ABT8VCA5_9BACL</name>
<dbReference type="Proteomes" id="UP001168883">
    <property type="component" value="Unassembled WGS sequence"/>
</dbReference>
<dbReference type="SUPFAM" id="SSF88659">
    <property type="entry name" value="Sigma3 and sigma4 domains of RNA polymerase sigma factors"/>
    <property type="match status" value="1"/>
</dbReference>
<sequence>MTRNKARVSPFEEFKKEAPALFENWTIRKFFDDAENINLFDRFISSKDLSIKKKLDDKFRKFFFEVRFTKYLNSTIKYGCIDRDRRRRKHQNRNLLIFDKPIEEGNNDTLGDLLLLNQNPYEDQYFRGSSEFHAHIENEKLYEAFTNLTQKQKMIATLSYFQCLLDTEIASMLCISTQAVSKTKKSVLKKLKSHLNNLNS</sequence>
<dbReference type="NCBIfam" id="TIGR02937">
    <property type="entry name" value="sigma70-ECF"/>
    <property type="match status" value="1"/>
</dbReference>
<evidence type="ECO:0000313" key="2">
    <source>
        <dbReference type="Proteomes" id="UP001168883"/>
    </source>
</evidence>
<keyword evidence="2" id="KW-1185">Reference proteome</keyword>
<protein>
    <submittedName>
        <fullName evidence="1">Sigma-70 family RNA polymerase sigma factor</fullName>
    </submittedName>
</protein>
<reference evidence="1" key="1">
    <citation type="submission" date="2023-07" db="EMBL/GenBank/DDBJ databases">
        <authorList>
            <person name="Aktuganov G."/>
            <person name="Boyko T."/>
            <person name="Delegan Y."/>
            <person name="Galimzianova N."/>
            <person name="Gilvanova E."/>
            <person name="Korobov V."/>
            <person name="Kuzmina L."/>
            <person name="Melentiev A."/>
            <person name="Milman P."/>
            <person name="Ryabova A."/>
            <person name="Stupak E."/>
            <person name="Yasakov T."/>
            <person name="Zharikova N."/>
            <person name="Zhurenko E."/>
        </authorList>
    </citation>
    <scope>NUCLEOTIDE SEQUENCE</scope>
    <source>
        <strain evidence="1">IB-739</strain>
    </source>
</reference>
<dbReference type="InterPro" id="IPR014284">
    <property type="entry name" value="RNA_pol_sigma-70_dom"/>
</dbReference>
<evidence type="ECO:0000313" key="1">
    <source>
        <dbReference type="EMBL" id="MDO3678626.1"/>
    </source>
</evidence>
<comment type="caution">
    <text evidence="1">The sequence shown here is derived from an EMBL/GenBank/DDBJ whole genome shotgun (WGS) entry which is preliminary data.</text>
</comment>
<dbReference type="InterPro" id="IPR013324">
    <property type="entry name" value="RNA_pol_sigma_r3/r4-like"/>
</dbReference>
<dbReference type="EMBL" id="JAUMKJ010000018">
    <property type="protein sequence ID" value="MDO3678626.1"/>
    <property type="molecule type" value="Genomic_DNA"/>
</dbReference>